<name>A0A753R7R8_SALER</name>
<dbReference type="EMBL" id="DAAWLB010000015">
    <property type="protein sequence ID" value="HAF8328450.1"/>
    <property type="molecule type" value="Genomic_DNA"/>
</dbReference>
<protein>
    <submittedName>
        <fullName evidence="2">DUF927 domain-containing protein</fullName>
    </submittedName>
</protein>
<reference evidence="2" key="1">
    <citation type="journal article" date="2018" name="Genome Biol.">
        <title>SKESA: strategic k-mer extension for scrupulous assemblies.</title>
        <authorList>
            <person name="Souvorov A."/>
            <person name="Agarwala R."/>
            <person name="Lipman D.J."/>
        </authorList>
    </citation>
    <scope>NUCLEOTIDE SEQUENCE</scope>
    <source>
        <strain evidence="2">MA.01-02561</strain>
    </source>
</reference>
<dbReference type="Pfam" id="PF06048">
    <property type="entry name" value="DUF927"/>
    <property type="match status" value="1"/>
</dbReference>
<organism evidence="2">
    <name type="scientific">Salmonella enterica</name>
    <name type="common">Salmonella choleraesuis</name>
    <dbReference type="NCBI Taxonomy" id="28901"/>
    <lineage>
        <taxon>Bacteria</taxon>
        <taxon>Pseudomonadati</taxon>
        <taxon>Pseudomonadota</taxon>
        <taxon>Gammaproteobacteria</taxon>
        <taxon>Enterobacterales</taxon>
        <taxon>Enterobacteriaceae</taxon>
        <taxon>Salmonella</taxon>
    </lineage>
</organism>
<feature type="domain" description="DUF927" evidence="1">
    <location>
        <begin position="28"/>
        <end position="319"/>
    </location>
</feature>
<proteinExistence type="predicted"/>
<dbReference type="AlphaFoldDB" id="A0A753R7R8"/>
<comment type="caution">
    <text evidence="2">The sequence shown here is derived from an EMBL/GenBank/DDBJ whole genome shotgun (WGS) entry which is preliminary data.</text>
</comment>
<sequence length="592" mass="64899">MADSITKQVSAGAANSDNVKPLFKYVEITPNGVMMSLMKTVKGVETEYIATVCHTEMRVVGRADFDDAEYRVISFVHPATKHSRTVMIPMETIGTRQGWQLLQKNGIQVSTRPTYREKFAEYLMKAIRYRDDGVPDGVLPEWRVITTPGWHDGAYVLPDGSIISANPVTDMIVKLARRSDEHANVGVSGTAEEWRKHVAPLVVGNTALMLSLGAALAGPLLPVLGVRGFGLHFWGGTSKGKTTALYIASSVMGSPDKREYSWDMTPLALGIMAAFNNHSVLALDEIKQAKGREIARAIYGVFNGKNRAQGDKESGLREQLRWNTMILSTGELTVDRHISLALGEDIDAGALVRLLNIKYQEPANLHGSANGKAFADRVKEVTHKYYGAFGRHWIANLVKSPDKARSEYVAVKARWDAITAQYEHGAFGRAGGHFAVIETALKLASPKALPLTDAEIESGVQAAFAEWLSGYTSDANFSHEESGVIERAGAVLAQVGKFPPAKMSKFSPLPNGEIWGYSDDDSGHVYVLPEVFRQRIAGNMDATDAAKLLEGVGMLESTQQKQKRRYCWQNVRPKAGGPQVVAYKMRHAPEEE</sequence>
<evidence type="ECO:0000313" key="2">
    <source>
        <dbReference type="EMBL" id="HAF8328450.1"/>
    </source>
</evidence>
<accession>A0A753R7R8</accession>
<evidence type="ECO:0000259" key="1">
    <source>
        <dbReference type="Pfam" id="PF06048"/>
    </source>
</evidence>
<reference evidence="2" key="2">
    <citation type="submission" date="2020-02" db="EMBL/GenBank/DDBJ databases">
        <authorList>
            <consortium name="NCBI Pathogen Detection Project"/>
        </authorList>
    </citation>
    <scope>NUCLEOTIDE SEQUENCE</scope>
    <source>
        <strain evidence="2">MA.01-02561</strain>
    </source>
</reference>
<gene>
    <name evidence="2" type="ORF">G5T60_004507</name>
</gene>
<dbReference type="InterPro" id="IPR009270">
    <property type="entry name" value="DUF927"/>
</dbReference>